<dbReference type="InterPro" id="IPR005180">
    <property type="entry name" value="DUF302"/>
</dbReference>
<dbReference type="InterPro" id="IPR035923">
    <property type="entry name" value="TT1751-like_sf"/>
</dbReference>
<accession>A0ABU2HH64</accession>
<evidence type="ECO:0000313" key="3">
    <source>
        <dbReference type="EMBL" id="MDS1310382.1"/>
    </source>
</evidence>
<gene>
    <name evidence="3" type="ORF">RKA07_09810</name>
</gene>
<keyword evidence="1" id="KW-0732">Signal</keyword>
<evidence type="ECO:0000259" key="2">
    <source>
        <dbReference type="Pfam" id="PF03625"/>
    </source>
</evidence>
<dbReference type="RefSeq" id="WP_310966224.1">
    <property type="nucleotide sequence ID" value="NZ_JAVMBO010000013.1"/>
</dbReference>
<comment type="caution">
    <text evidence="3">The sequence shown here is derived from an EMBL/GenBank/DDBJ whole genome shotgun (WGS) entry which is preliminary data.</text>
</comment>
<feature type="signal peptide" evidence="1">
    <location>
        <begin position="1"/>
        <end position="21"/>
    </location>
</feature>
<dbReference type="SUPFAM" id="SSF103247">
    <property type="entry name" value="TT1751-like"/>
    <property type="match status" value="1"/>
</dbReference>
<keyword evidence="4" id="KW-1185">Reference proteome</keyword>
<feature type="domain" description="DUF302" evidence="2">
    <location>
        <begin position="56"/>
        <end position="118"/>
    </location>
</feature>
<dbReference type="PANTHER" id="PTHR38342:SF2">
    <property type="entry name" value="INNER MEMBRANE OR EXPORTED"/>
    <property type="match status" value="1"/>
</dbReference>
<dbReference type="PANTHER" id="PTHR38342">
    <property type="entry name" value="SLR5037 PROTEIN"/>
    <property type="match status" value="1"/>
</dbReference>
<dbReference type="Proteomes" id="UP001267407">
    <property type="component" value="Unassembled WGS sequence"/>
</dbReference>
<reference evidence="3" key="1">
    <citation type="submission" date="2023-09" db="EMBL/GenBank/DDBJ databases">
        <title>Marinobacter sediminicola sp. nov. and Marinobacter maritimum sp. nov., isolated from marine sediment.</title>
        <authorList>
            <person name="An J."/>
        </authorList>
    </citation>
    <scope>NUCLEOTIDE SEQUENCE</scope>
    <source>
        <strain evidence="3">F60267</strain>
    </source>
</reference>
<dbReference type="Pfam" id="PF03625">
    <property type="entry name" value="DUF302"/>
    <property type="match status" value="1"/>
</dbReference>
<evidence type="ECO:0000313" key="4">
    <source>
        <dbReference type="Proteomes" id="UP001267407"/>
    </source>
</evidence>
<sequence>MKTIKYVVALFLVMAFSQAQAVDGLISVKSSYSAQETMNKFEGVVKSKGLNVFARINHAAGAEKAGMALRPTELLIFGNAQGGTPFMKCAQTVAIDLPLKALVWEDESGQVWLGYNDPTYLAKRHDVSECAVAEKLRGALAGFVKMTLTP</sequence>
<proteinExistence type="predicted"/>
<dbReference type="Gene3D" id="3.30.310.70">
    <property type="entry name" value="TT1751-like domain"/>
    <property type="match status" value="1"/>
</dbReference>
<evidence type="ECO:0000256" key="1">
    <source>
        <dbReference type="SAM" id="SignalP"/>
    </source>
</evidence>
<name>A0ABU2HH64_9GAMM</name>
<feature type="chain" id="PRO_5046628878" evidence="1">
    <location>
        <begin position="22"/>
        <end position="150"/>
    </location>
</feature>
<organism evidence="3 4">
    <name type="scientific">Marinobacter xiaoshiensis</name>
    <dbReference type="NCBI Taxonomy" id="3073652"/>
    <lineage>
        <taxon>Bacteria</taxon>
        <taxon>Pseudomonadati</taxon>
        <taxon>Pseudomonadota</taxon>
        <taxon>Gammaproteobacteria</taxon>
        <taxon>Pseudomonadales</taxon>
        <taxon>Marinobacteraceae</taxon>
        <taxon>Marinobacter</taxon>
    </lineage>
</organism>
<dbReference type="EMBL" id="JAVMBO010000013">
    <property type="protein sequence ID" value="MDS1310382.1"/>
    <property type="molecule type" value="Genomic_DNA"/>
</dbReference>
<protein>
    <submittedName>
        <fullName evidence="3">DUF302 domain-containing protein</fullName>
    </submittedName>
</protein>
<dbReference type="CDD" id="cd14797">
    <property type="entry name" value="DUF302"/>
    <property type="match status" value="1"/>
</dbReference>